<dbReference type="NCBIfam" id="NF040504">
    <property type="entry name" value="resist_ArsN1b"/>
    <property type="match status" value="1"/>
</dbReference>
<feature type="domain" description="N-acetyltransferase" evidence="1">
    <location>
        <begin position="3"/>
        <end position="162"/>
    </location>
</feature>
<accession>A0ABT0DVE2</accession>
<dbReference type="RefSeq" id="WP_247230767.1">
    <property type="nucleotide sequence ID" value="NZ_JALKHS010000006.1"/>
</dbReference>
<dbReference type="InterPro" id="IPR016181">
    <property type="entry name" value="Acyl_CoA_acyltransferase"/>
</dbReference>
<dbReference type="Proteomes" id="UP001203512">
    <property type="component" value="Unassembled WGS sequence"/>
</dbReference>
<comment type="caution">
    <text evidence="2">The sequence shown here is derived from an EMBL/GenBank/DDBJ whole genome shotgun (WGS) entry which is preliminary data.</text>
</comment>
<dbReference type="Gene3D" id="3.40.630.30">
    <property type="match status" value="1"/>
</dbReference>
<dbReference type="Pfam" id="PF13420">
    <property type="entry name" value="Acetyltransf_4"/>
    <property type="match status" value="1"/>
</dbReference>
<keyword evidence="3" id="KW-1185">Reference proteome</keyword>
<gene>
    <name evidence="2" type="ORF">MU848_05705</name>
</gene>
<dbReference type="CDD" id="cd04301">
    <property type="entry name" value="NAT_SF"/>
    <property type="match status" value="1"/>
</dbReference>
<protein>
    <submittedName>
        <fullName evidence="2">N-acetyltransferase family protein</fullName>
    </submittedName>
</protein>
<dbReference type="PANTHER" id="PTHR43072:SF8">
    <property type="entry name" value="ACYLTRANSFERASE FABY-RELATED"/>
    <property type="match status" value="1"/>
</dbReference>
<evidence type="ECO:0000259" key="1">
    <source>
        <dbReference type="PROSITE" id="PS51186"/>
    </source>
</evidence>
<sequence>MTARIRIAVEDDAPCVAAIYAPYVLNSVISFESVPPDAAEFRARIAACLPDYPWLIAEVEGQVAGYAYAGPHSARAAYDWSANISVYLAPDHQRCGIGRRLYDMLVTLLRHQGYHSLFAGITLPNPASVAIHTALGMKDVGIYKEVGFKFGAWHDVMWMGMAISPATAPPAQPTPFAALQNLAQIVPGLGAGPDR</sequence>
<dbReference type="PROSITE" id="PS51186">
    <property type="entry name" value="GNAT"/>
    <property type="match status" value="1"/>
</dbReference>
<name>A0ABT0DVE2_9SPHN</name>
<evidence type="ECO:0000313" key="3">
    <source>
        <dbReference type="Proteomes" id="UP001203512"/>
    </source>
</evidence>
<dbReference type="SUPFAM" id="SSF55729">
    <property type="entry name" value="Acyl-CoA N-acyltransferases (Nat)"/>
    <property type="match status" value="1"/>
</dbReference>
<evidence type="ECO:0000313" key="2">
    <source>
        <dbReference type="EMBL" id="MCK0531075.1"/>
    </source>
</evidence>
<dbReference type="EMBL" id="JALKHS010000006">
    <property type="protein sequence ID" value="MCK0531075.1"/>
    <property type="molecule type" value="Genomic_DNA"/>
</dbReference>
<organism evidence="2 3">
    <name type="scientific">Sphingobium agri</name>
    <dbReference type="NCBI Taxonomy" id="2933566"/>
    <lineage>
        <taxon>Bacteria</taxon>
        <taxon>Pseudomonadati</taxon>
        <taxon>Pseudomonadota</taxon>
        <taxon>Alphaproteobacteria</taxon>
        <taxon>Sphingomonadales</taxon>
        <taxon>Sphingomonadaceae</taxon>
        <taxon>Sphingobium</taxon>
    </lineage>
</organism>
<proteinExistence type="predicted"/>
<dbReference type="PANTHER" id="PTHR43072">
    <property type="entry name" value="N-ACETYLTRANSFERASE"/>
    <property type="match status" value="1"/>
</dbReference>
<reference evidence="2 3" key="1">
    <citation type="submission" date="2022-04" db="EMBL/GenBank/DDBJ databases">
        <authorList>
            <person name="Huq M.A."/>
        </authorList>
    </citation>
    <scope>NUCLEOTIDE SEQUENCE [LARGE SCALE GENOMIC DNA]</scope>
    <source>
        <strain evidence="2 3">MAH-33</strain>
    </source>
</reference>
<dbReference type="InterPro" id="IPR000182">
    <property type="entry name" value="GNAT_dom"/>
</dbReference>